<evidence type="ECO:0000313" key="10">
    <source>
        <dbReference type="Proteomes" id="UP000694240"/>
    </source>
</evidence>
<evidence type="ECO:0000313" key="9">
    <source>
        <dbReference type="EMBL" id="KAG7585878.1"/>
    </source>
</evidence>
<dbReference type="Pfam" id="PF03101">
    <property type="entry name" value="FAR1"/>
    <property type="match status" value="1"/>
</dbReference>
<dbReference type="SMART" id="SM00575">
    <property type="entry name" value="ZnF_PMZ"/>
    <property type="match status" value="1"/>
</dbReference>
<evidence type="ECO:0000256" key="3">
    <source>
        <dbReference type="ARBA" id="ARBA00022771"/>
    </source>
</evidence>
<comment type="subcellular location">
    <subcellularLocation>
        <location evidence="6">Nucleus</location>
    </subcellularLocation>
</comment>
<sequence length="559" mass="64322">SQNSIDFLVEEEDDSISEDEASVSEFEEEDDIASKEEYVETKEIVALEANKENEKQDELCIGMEFSSDETAHTAYKQYGGNHGFNVRKQRRTKKQEKIVRLVYVCSKEGYRKEPKVIKSYSQPITRCGCNAHMTCYLQNSGRYKIVSFEPNHNHDLVRTPMKHLLKGNRAISVSQKQHANDADMSGISAKATVEMMSREVGGKKEGNSSFFYSMQLDEDDMITNIFWADDRSISDYNLFGDVVCFDTTYKTNEYDRPFAPFVGVNHHKQTVLFGAALLYDETTESYKWLFETFLGAMSGKQPKTILTDQCAAMANAIVKRVLEDRRYKELVADFNMMHTSPVLCATVEMLQHAEEVYTPEVFSLFQKQYIVIGDYVAKKVSKSEMVYEYKVSYRGVAREHLVNYDAANETIDCGCMKFSFAGILCRHALKVLDKKNIRRIPSTYILNRWTKEAKARSISYYHSKTPNETVKQSIGRRYSHICRIFREIAYVAADHIELTMCANEDALQLLKKMEEKKKELVKTNAWMPQSSDVELVEEEEEEEEDKEVPNARGIKRKAP</sequence>
<gene>
    <name evidence="9" type="ORF">ISN45_Aa02g012290</name>
</gene>
<dbReference type="InterPro" id="IPR006564">
    <property type="entry name" value="Znf_PMZ"/>
</dbReference>
<dbReference type="InterPro" id="IPR031052">
    <property type="entry name" value="FHY3/FAR1"/>
</dbReference>
<evidence type="ECO:0000259" key="8">
    <source>
        <dbReference type="PROSITE" id="PS50966"/>
    </source>
</evidence>
<dbReference type="InterPro" id="IPR004330">
    <property type="entry name" value="FAR1_DNA_bnd_dom"/>
</dbReference>
<feature type="domain" description="SWIM-type" evidence="8">
    <location>
        <begin position="400"/>
        <end position="436"/>
    </location>
</feature>
<evidence type="ECO:0000256" key="7">
    <source>
        <dbReference type="SAM" id="MobiDB-lite"/>
    </source>
</evidence>
<feature type="compositionally biased region" description="Acidic residues" evidence="7">
    <location>
        <begin position="8"/>
        <end position="31"/>
    </location>
</feature>
<evidence type="ECO:0000256" key="5">
    <source>
        <dbReference type="PROSITE-ProRule" id="PRU00325"/>
    </source>
</evidence>
<proteinExistence type="inferred from homology"/>
<keyword evidence="4 6" id="KW-0862">Zinc</keyword>
<feature type="region of interest" description="Disordered" evidence="7">
    <location>
        <begin position="1"/>
        <end position="32"/>
    </location>
</feature>
<keyword evidence="6" id="KW-0539">Nucleus</keyword>
<protein>
    <recommendedName>
        <fullName evidence="6">Protein FAR1-RELATED SEQUENCE</fullName>
    </recommendedName>
</protein>
<keyword evidence="10" id="KW-1185">Reference proteome</keyword>
<name>A0A8T2BF15_9BRAS</name>
<dbReference type="PROSITE" id="PS50966">
    <property type="entry name" value="ZF_SWIM"/>
    <property type="match status" value="1"/>
</dbReference>
<dbReference type="PANTHER" id="PTHR31669:SF299">
    <property type="entry name" value="PROTEIN FAR1-RELATED SEQUENCE"/>
    <property type="match status" value="1"/>
</dbReference>
<evidence type="ECO:0000256" key="4">
    <source>
        <dbReference type="ARBA" id="ARBA00022833"/>
    </source>
</evidence>
<dbReference type="InterPro" id="IPR018289">
    <property type="entry name" value="MULE_transposase_dom"/>
</dbReference>
<keyword evidence="2 6" id="KW-0479">Metal-binding</keyword>
<reference evidence="9 10" key="1">
    <citation type="submission" date="2020-12" db="EMBL/GenBank/DDBJ databases">
        <title>Concerted genomic and epigenomic changes stabilize Arabidopsis allopolyploids.</title>
        <authorList>
            <person name="Chen Z."/>
        </authorList>
    </citation>
    <scope>NUCLEOTIDE SEQUENCE [LARGE SCALE GENOMIC DNA]</scope>
    <source>
        <strain evidence="9">Allo738</strain>
        <tissue evidence="9">Leaf</tissue>
    </source>
</reference>
<feature type="compositionally biased region" description="Acidic residues" evidence="7">
    <location>
        <begin position="534"/>
        <end position="546"/>
    </location>
</feature>
<accession>A0A8T2BF15</accession>
<feature type="non-terminal residue" evidence="9">
    <location>
        <position position="1"/>
    </location>
</feature>
<dbReference type="EMBL" id="JAEFBK010000007">
    <property type="protein sequence ID" value="KAG7585878.1"/>
    <property type="molecule type" value="Genomic_DNA"/>
</dbReference>
<dbReference type="Pfam" id="PF04434">
    <property type="entry name" value="SWIM"/>
    <property type="match status" value="1"/>
</dbReference>
<comment type="similarity">
    <text evidence="1 6">Belongs to the FHY3/FAR1 family.</text>
</comment>
<dbReference type="GO" id="GO:0005634">
    <property type="term" value="C:nucleus"/>
    <property type="evidence" value="ECO:0007669"/>
    <property type="project" value="UniProtKB-SubCell"/>
</dbReference>
<comment type="function">
    <text evidence="6">Putative transcription activator involved in regulating light control of development.</text>
</comment>
<feature type="region of interest" description="Disordered" evidence="7">
    <location>
        <begin position="531"/>
        <end position="559"/>
    </location>
</feature>
<dbReference type="GO" id="GO:0006355">
    <property type="term" value="P:regulation of DNA-templated transcription"/>
    <property type="evidence" value="ECO:0007669"/>
    <property type="project" value="UniProtKB-UniRule"/>
</dbReference>
<organism evidence="9 10">
    <name type="scientific">Arabidopsis thaliana x Arabidopsis arenosa</name>
    <dbReference type="NCBI Taxonomy" id="1240361"/>
    <lineage>
        <taxon>Eukaryota</taxon>
        <taxon>Viridiplantae</taxon>
        <taxon>Streptophyta</taxon>
        <taxon>Embryophyta</taxon>
        <taxon>Tracheophyta</taxon>
        <taxon>Spermatophyta</taxon>
        <taxon>Magnoliopsida</taxon>
        <taxon>eudicotyledons</taxon>
        <taxon>Gunneridae</taxon>
        <taxon>Pentapetalae</taxon>
        <taxon>rosids</taxon>
        <taxon>malvids</taxon>
        <taxon>Brassicales</taxon>
        <taxon>Brassicaceae</taxon>
        <taxon>Camelineae</taxon>
        <taxon>Arabidopsis</taxon>
    </lineage>
</organism>
<dbReference type="PANTHER" id="PTHR31669">
    <property type="entry name" value="PROTEIN FAR1-RELATED SEQUENCE 10-RELATED"/>
    <property type="match status" value="1"/>
</dbReference>
<dbReference type="InterPro" id="IPR007527">
    <property type="entry name" value="Znf_SWIM"/>
</dbReference>
<feature type="non-terminal residue" evidence="9">
    <location>
        <position position="559"/>
    </location>
</feature>
<dbReference type="AlphaFoldDB" id="A0A8T2BF15"/>
<evidence type="ECO:0000256" key="6">
    <source>
        <dbReference type="RuleBase" id="RU367018"/>
    </source>
</evidence>
<dbReference type="Proteomes" id="UP000694240">
    <property type="component" value="Chromosome 7"/>
</dbReference>
<keyword evidence="3 5" id="KW-0863">Zinc-finger</keyword>
<dbReference type="Pfam" id="PF10551">
    <property type="entry name" value="MULE"/>
    <property type="match status" value="1"/>
</dbReference>
<evidence type="ECO:0000256" key="1">
    <source>
        <dbReference type="ARBA" id="ARBA00005889"/>
    </source>
</evidence>
<evidence type="ECO:0000256" key="2">
    <source>
        <dbReference type="ARBA" id="ARBA00022723"/>
    </source>
</evidence>
<comment type="caution">
    <text evidence="9">The sequence shown here is derived from an EMBL/GenBank/DDBJ whole genome shotgun (WGS) entry which is preliminary data.</text>
</comment>
<dbReference type="GO" id="GO:0008270">
    <property type="term" value="F:zinc ion binding"/>
    <property type="evidence" value="ECO:0007669"/>
    <property type="project" value="UniProtKB-UniRule"/>
</dbReference>